<dbReference type="Proteomes" id="UP001500908">
    <property type="component" value="Unassembled WGS sequence"/>
</dbReference>
<keyword evidence="3" id="KW-0503">Monooxygenase</keyword>
<comment type="caution">
    <text evidence="3">The sequence shown here is derived from an EMBL/GenBank/DDBJ whole genome shotgun (WGS) entry which is preliminary data.</text>
</comment>
<dbReference type="Pfam" id="PF03067">
    <property type="entry name" value="LPMO_10"/>
    <property type="match status" value="1"/>
</dbReference>
<dbReference type="InterPro" id="IPR051024">
    <property type="entry name" value="GlcNAc_Chitin_IntDeg"/>
</dbReference>
<keyword evidence="3" id="KW-0560">Oxidoreductase</keyword>
<dbReference type="SUPFAM" id="SSF81296">
    <property type="entry name" value="E set domains"/>
    <property type="match status" value="1"/>
</dbReference>
<keyword evidence="4" id="KW-1185">Reference proteome</keyword>
<evidence type="ECO:0000313" key="3">
    <source>
        <dbReference type="EMBL" id="GAA3727588.1"/>
    </source>
</evidence>
<evidence type="ECO:0000259" key="2">
    <source>
        <dbReference type="Pfam" id="PF03067"/>
    </source>
</evidence>
<dbReference type="RefSeq" id="WP_344966895.1">
    <property type="nucleotide sequence ID" value="NZ_BAABDD010000002.1"/>
</dbReference>
<dbReference type="Gene3D" id="2.70.50.50">
    <property type="entry name" value="chitin-binding protein cbp21"/>
    <property type="match status" value="1"/>
</dbReference>
<dbReference type="EMBL" id="BAABDD010000002">
    <property type="protein sequence ID" value="GAA3727588.1"/>
    <property type="molecule type" value="Genomic_DNA"/>
</dbReference>
<reference evidence="4" key="1">
    <citation type="journal article" date="2019" name="Int. J. Syst. Evol. Microbiol.">
        <title>The Global Catalogue of Microorganisms (GCM) 10K type strain sequencing project: providing services to taxonomists for standard genome sequencing and annotation.</title>
        <authorList>
            <consortium name="The Broad Institute Genomics Platform"/>
            <consortium name="The Broad Institute Genome Sequencing Center for Infectious Disease"/>
            <person name="Wu L."/>
            <person name="Ma J."/>
        </authorList>
    </citation>
    <scope>NUCLEOTIDE SEQUENCE [LARGE SCALE GENOMIC DNA]</scope>
    <source>
        <strain evidence="4">JCM 17137</strain>
    </source>
</reference>
<protein>
    <submittedName>
        <fullName evidence="3">Lytic polysaccharide monooxygenase</fullName>
    </submittedName>
</protein>
<organism evidence="3 4">
    <name type="scientific">Salinactinospora qingdaonensis</name>
    <dbReference type="NCBI Taxonomy" id="702744"/>
    <lineage>
        <taxon>Bacteria</taxon>
        <taxon>Bacillati</taxon>
        <taxon>Actinomycetota</taxon>
        <taxon>Actinomycetes</taxon>
        <taxon>Streptosporangiales</taxon>
        <taxon>Nocardiopsidaceae</taxon>
        <taxon>Salinactinospora</taxon>
    </lineage>
</organism>
<dbReference type="PANTHER" id="PTHR34823">
    <property type="entry name" value="GLCNAC-BINDING PROTEIN A"/>
    <property type="match status" value="1"/>
</dbReference>
<proteinExistence type="predicted"/>
<evidence type="ECO:0000313" key="4">
    <source>
        <dbReference type="Proteomes" id="UP001500908"/>
    </source>
</evidence>
<dbReference type="CDD" id="cd21177">
    <property type="entry name" value="LPMO_AA10"/>
    <property type="match status" value="1"/>
</dbReference>
<accession>A0ABP7F3I4</accession>
<gene>
    <name evidence="3" type="ORF">GCM10022402_05350</name>
</gene>
<evidence type="ECO:0000256" key="1">
    <source>
        <dbReference type="ARBA" id="ARBA00022729"/>
    </source>
</evidence>
<keyword evidence="1" id="KW-0732">Signal</keyword>
<dbReference type="InterPro" id="IPR014756">
    <property type="entry name" value="Ig_E-set"/>
</dbReference>
<feature type="domain" description="Chitin-binding type-4" evidence="2">
    <location>
        <begin position="37"/>
        <end position="220"/>
    </location>
</feature>
<dbReference type="PANTHER" id="PTHR34823:SF1">
    <property type="entry name" value="CHITIN-BINDING TYPE-4 DOMAIN-CONTAINING PROTEIN"/>
    <property type="match status" value="1"/>
</dbReference>
<name>A0ABP7F3I4_9ACTN</name>
<dbReference type="GO" id="GO:0004497">
    <property type="term" value="F:monooxygenase activity"/>
    <property type="evidence" value="ECO:0007669"/>
    <property type="project" value="UniProtKB-KW"/>
</dbReference>
<dbReference type="InterPro" id="IPR004302">
    <property type="entry name" value="Cellulose/chitin-bd_N"/>
</dbReference>
<sequence length="223" mass="25104">MRSHDHSGVSRWALRALALVGTAAVGLTTWTGTASAHGTIVDPPSRNYSCWERWGDDHQNPDMQQEDPMCWQAWQDNANAMWNWMGLYQNNVNDNHQAAVPDGQLCSGGHAQNGRYQSLDVPGEWKTTDVSNGNITLNLYDQAQHGADYFQVYVTKQGYDPTTEALSWNDLELVEETGYYGSASNYYVDINVSGRSGHHIIYTIWKAGHMDQNYYICSDVNFV</sequence>